<dbReference type="RefSeq" id="WP_057741169.1">
    <property type="nucleotide sequence ID" value="NZ_JQBW01000009.1"/>
</dbReference>
<accession>A0A0R2I154</accession>
<keyword evidence="5" id="KW-1185">Reference proteome</keyword>
<reference evidence="4 5" key="1">
    <citation type="journal article" date="2015" name="Genome Announc.">
        <title>Expanding the biotechnology potential of lactobacilli through comparative genomics of 213 strains and associated genera.</title>
        <authorList>
            <person name="Sun Z."/>
            <person name="Harris H.M."/>
            <person name="McCann A."/>
            <person name="Guo C."/>
            <person name="Argimon S."/>
            <person name="Zhang W."/>
            <person name="Yang X."/>
            <person name="Jeffery I.B."/>
            <person name="Cooney J.C."/>
            <person name="Kagawa T.F."/>
            <person name="Liu W."/>
            <person name="Song Y."/>
            <person name="Salvetti E."/>
            <person name="Wrobel A."/>
            <person name="Rasinkangas P."/>
            <person name="Parkhill J."/>
            <person name="Rea M.C."/>
            <person name="O'Sullivan O."/>
            <person name="Ritari J."/>
            <person name="Douillard F.P."/>
            <person name="Paul Ross R."/>
            <person name="Yang R."/>
            <person name="Briner A.E."/>
            <person name="Felis G.E."/>
            <person name="de Vos W.M."/>
            <person name="Barrangou R."/>
            <person name="Klaenhammer T.R."/>
            <person name="Caufield P.W."/>
            <person name="Cui Y."/>
            <person name="Zhang H."/>
            <person name="O'Toole P.W."/>
        </authorList>
    </citation>
    <scope>NUCLEOTIDE SEQUENCE [LARGE SCALE GENOMIC DNA]</scope>
    <source>
        <strain evidence="4 5">DSM 17896</strain>
    </source>
</reference>
<comment type="caution">
    <text evidence="4">The sequence shown here is derived from an EMBL/GenBank/DDBJ whole genome shotgun (WGS) entry which is preliminary data.</text>
</comment>
<dbReference type="PATRIC" id="fig|396268.3.peg.532"/>
<dbReference type="GO" id="GO:0016853">
    <property type="term" value="F:isomerase activity"/>
    <property type="evidence" value="ECO:0007669"/>
    <property type="project" value="UniProtKB-KW"/>
</dbReference>
<evidence type="ECO:0000256" key="3">
    <source>
        <dbReference type="PIRSR" id="PIRSR016184-1"/>
    </source>
</evidence>
<sequence length="261" mass="28702">MKMYHVDAFTSELFKGNPADVCFVDHFPTDSMMQAIATENRLSETAFAVQKSADEYDLRWFTPGGEINLCGHATLATGFLVFKFRNPGTKIVKFATKSGELTVEEVNGRYQMNFPSYQLKAVPVTDEMTQVFGVKPIAAYQDRDLLCVLPTAADVQNCQPSQKALAKLPGLLQNITAKSDDPQYDCVSRSFAPKLAVPEDPVCGSAHCQIVPYWAQKLGKTKITAFQASQRTGVLYCEDLGERVSMAGDAVLYSTGELNVD</sequence>
<dbReference type="Pfam" id="PF02567">
    <property type="entry name" value="PhzC-PhzF"/>
    <property type="match status" value="1"/>
</dbReference>
<dbReference type="STRING" id="396268.IV45_GL000525"/>
<dbReference type="InterPro" id="IPR003719">
    <property type="entry name" value="Phenazine_PhzF-like"/>
</dbReference>
<feature type="active site" evidence="3">
    <location>
        <position position="44"/>
    </location>
</feature>
<dbReference type="Gene3D" id="3.10.310.10">
    <property type="entry name" value="Diaminopimelate Epimerase, Chain A, domain 1"/>
    <property type="match status" value="2"/>
</dbReference>
<dbReference type="SUPFAM" id="SSF54506">
    <property type="entry name" value="Diaminopimelate epimerase-like"/>
    <property type="match status" value="1"/>
</dbReference>
<dbReference type="AlphaFoldDB" id="A0A0R2I154"/>
<dbReference type="OrthoDB" id="9788221at2"/>
<gene>
    <name evidence="4" type="ORF">IV45_GL000525</name>
</gene>
<dbReference type="GO" id="GO:0005737">
    <property type="term" value="C:cytoplasm"/>
    <property type="evidence" value="ECO:0007669"/>
    <property type="project" value="TreeGrafter"/>
</dbReference>
<evidence type="ECO:0000256" key="1">
    <source>
        <dbReference type="ARBA" id="ARBA00008270"/>
    </source>
</evidence>
<dbReference type="Proteomes" id="UP000050934">
    <property type="component" value="Unassembled WGS sequence"/>
</dbReference>
<evidence type="ECO:0000313" key="4">
    <source>
        <dbReference type="EMBL" id="KRN58898.1"/>
    </source>
</evidence>
<dbReference type="EMBL" id="JQBW01000009">
    <property type="protein sequence ID" value="KRN58898.1"/>
    <property type="molecule type" value="Genomic_DNA"/>
</dbReference>
<organism evidence="4 5">
    <name type="scientific">Limosilactobacillus secaliphilus</name>
    <dbReference type="NCBI Taxonomy" id="396268"/>
    <lineage>
        <taxon>Bacteria</taxon>
        <taxon>Bacillati</taxon>
        <taxon>Bacillota</taxon>
        <taxon>Bacilli</taxon>
        <taxon>Lactobacillales</taxon>
        <taxon>Lactobacillaceae</taxon>
        <taxon>Limosilactobacillus</taxon>
    </lineage>
</organism>
<dbReference type="PIRSF" id="PIRSF016184">
    <property type="entry name" value="PhzC_PhzF"/>
    <property type="match status" value="1"/>
</dbReference>
<keyword evidence="2" id="KW-0413">Isomerase</keyword>
<dbReference type="PANTHER" id="PTHR13774:SF17">
    <property type="entry name" value="PHENAZINE BIOSYNTHESIS-LIKE DOMAIN-CONTAINING PROTEIN"/>
    <property type="match status" value="1"/>
</dbReference>
<evidence type="ECO:0000313" key="5">
    <source>
        <dbReference type="Proteomes" id="UP000050934"/>
    </source>
</evidence>
<protein>
    <submittedName>
        <fullName evidence="4">Phenazine biosynthesis protein, phzf family</fullName>
    </submittedName>
</protein>
<name>A0A0R2I154_9LACO</name>
<comment type="similarity">
    <text evidence="1">Belongs to the PhzF family.</text>
</comment>
<evidence type="ECO:0000256" key="2">
    <source>
        <dbReference type="ARBA" id="ARBA00023235"/>
    </source>
</evidence>
<dbReference type="NCBIfam" id="TIGR00654">
    <property type="entry name" value="PhzF_family"/>
    <property type="match status" value="1"/>
</dbReference>
<proteinExistence type="inferred from homology"/>
<dbReference type="PANTHER" id="PTHR13774">
    <property type="entry name" value="PHENAZINE BIOSYNTHESIS PROTEIN"/>
    <property type="match status" value="1"/>
</dbReference>